<accession>A0A9P0BCN2</accession>
<dbReference type="PANTHER" id="PTHR24274">
    <property type="entry name" value="CILIA- AND FLAGELLA-ASSOCIATED PROTEIN 161"/>
    <property type="match status" value="1"/>
</dbReference>
<dbReference type="AlphaFoldDB" id="A0A9P0BCN2"/>
<dbReference type="GO" id="GO:0031514">
    <property type="term" value="C:motile cilium"/>
    <property type="evidence" value="ECO:0007669"/>
    <property type="project" value="TreeGrafter"/>
</dbReference>
<dbReference type="GO" id="GO:0060271">
    <property type="term" value="P:cilium assembly"/>
    <property type="evidence" value="ECO:0007669"/>
    <property type="project" value="TreeGrafter"/>
</dbReference>
<proteinExistence type="predicted"/>
<dbReference type="Proteomes" id="UP001154078">
    <property type="component" value="Chromosome 7"/>
</dbReference>
<gene>
    <name evidence="1" type="ORF">MELIAE_LOCUS10040</name>
</gene>
<sequence>MAKKSEVIGGWYHEKKVPVEEVPMLLRCHQEMLRNVNAPVELSYQTEIFIGQTYQLRNKYLIPNTLLFLTASLDEVQIMKGADFQDKCLAVASTNGKPTRSNTFQFVSPCAKLNTSQNKICYEEDFYIKLASKDLYLKYENSRPHSLTEYPEIRLTDSPDSYCRFKFFYWNDKYKYMDLRTTDLQSRVYIIHTKSGLHLCAEESQIPTLMGDVYEIKCRWGKDIVGNYSPGCIWKVISNR</sequence>
<protein>
    <submittedName>
        <fullName evidence="1">Uncharacterized protein</fullName>
    </submittedName>
</protein>
<keyword evidence="2" id="KW-1185">Reference proteome</keyword>
<name>A0A9P0BCN2_BRAAE</name>
<dbReference type="InterPro" id="IPR055325">
    <property type="entry name" value="CF161"/>
</dbReference>
<evidence type="ECO:0000313" key="2">
    <source>
        <dbReference type="Proteomes" id="UP001154078"/>
    </source>
</evidence>
<evidence type="ECO:0000313" key="1">
    <source>
        <dbReference type="EMBL" id="CAH0560258.1"/>
    </source>
</evidence>
<organism evidence="1 2">
    <name type="scientific">Brassicogethes aeneus</name>
    <name type="common">Rape pollen beetle</name>
    <name type="synonym">Meligethes aeneus</name>
    <dbReference type="NCBI Taxonomy" id="1431903"/>
    <lineage>
        <taxon>Eukaryota</taxon>
        <taxon>Metazoa</taxon>
        <taxon>Ecdysozoa</taxon>
        <taxon>Arthropoda</taxon>
        <taxon>Hexapoda</taxon>
        <taxon>Insecta</taxon>
        <taxon>Pterygota</taxon>
        <taxon>Neoptera</taxon>
        <taxon>Endopterygota</taxon>
        <taxon>Coleoptera</taxon>
        <taxon>Polyphaga</taxon>
        <taxon>Cucujiformia</taxon>
        <taxon>Nitidulidae</taxon>
        <taxon>Meligethinae</taxon>
        <taxon>Brassicogethes</taxon>
    </lineage>
</organism>
<reference evidence="1" key="1">
    <citation type="submission" date="2021-12" db="EMBL/GenBank/DDBJ databases">
        <authorList>
            <person name="King R."/>
        </authorList>
    </citation>
    <scope>NUCLEOTIDE SEQUENCE</scope>
</reference>
<dbReference type="OrthoDB" id="2126411at2759"/>
<dbReference type="EMBL" id="OV121138">
    <property type="protein sequence ID" value="CAH0560258.1"/>
    <property type="molecule type" value="Genomic_DNA"/>
</dbReference>
<dbReference type="PANTHER" id="PTHR24274:SF1">
    <property type="entry name" value="CILIA- AND FLAGELLA-ASSOCIATED PROTEIN 161"/>
    <property type="match status" value="1"/>
</dbReference>